<sequence>MDRQVEQLAELFAGASSSSSPVIRSAKSPGDGQSTKDESEWEATRQKRKAVRGNAPNTGTASAPVSAMQKEKSNELAVLFDTGNNHQRHADSQKSKPSSSREHEDQYHHRHQRHHRPHRHHRSKDHDVPSSSVSASASGRNEAELLAANRARGEMKLNPDARPNRAYNAESELRDLFKPRVAPETESTRSASQANQKTLMLTSTRDGFLAPTSSLSAQDLWSRDNVLSTRGSNYSTRSSQQQLSSSPVAAPVPIKSTNSTRSENAEAESEYSSSASSSAQTPWYFVTPKASDDGILGAMGEDAISQLIQAAQDTQRSLASIKSSHQTWERIIHLAALEPNSTVFTVWAAITAAGRLVIDDRGGAWSMGAFARSFRRMGEPDKPHMQALPGRFFTYIDSLCARLRILYVLHACLMCCPLRGADSAQGALSTAIEELLIDIKQLSHSLRKGVKPGAVPRPTRAGALHMVKLIAHYAMLLVHRLVIMQKCPVLEGNYSIEVYSRRAVIHRAYDTAKVRADQHASIALVDASTLHEMVLALSHCVQITASLRIAPDHGGGGIEYARNMRAHLSVLRALLLMEAAYLRATLQYLLGQHAKRGLCDPPSISGDARCPGFHAEHEVGLTPIPAANLAVQVEAVSAQSERFAGQGVEVESGRVLVKCARSLLNLIPPGRSSVSMKPPSSVEILTLGFTHEFNTFDELHAFLSSDF</sequence>
<gene>
    <name evidence="2" type="ORF">FVE85_1250</name>
</gene>
<dbReference type="AlphaFoldDB" id="A0A5J4YJF6"/>
<organism evidence="2 3">
    <name type="scientific">Porphyridium purpureum</name>
    <name type="common">Red alga</name>
    <name type="synonym">Porphyridium cruentum</name>
    <dbReference type="NCBI Taxonomy" id="35688"/>
    <lineage>
        <taxon>Eukaryota</taxon>
        <taxon>Rhodophyta</taxon>
        <taxon>Bangiophyceae</taxon>
        <taxon>Porphyridiales</taxon>
        <taxon>Porphyridiaceae</taxon>
        <taxon>Porphyridium</taxon>
    </lineage>
</organism>
<feature type="region of interest" description="Disordered" evidence="1">
    <location>
        <begin position="231"/>
        <end position="274"/>
    </location>
</feature>
<feature type="compositionally biased region" description="Basic and acidic residues" evidence="1">
    <location>
        <begin position="171"/>
        <end position="187"/>
    </location>
</feature>
<reference evidence="3" key="1">
    <citation type="journal article" date="2019" name="Nat. Commun.">
        <title>Expansion of phycobilisome linker gene families in mesophilic red algae.</title>
        <authorList>
            <person name="Lee J."/>
            <person name="Kim D."/>
            <person name="Bhattacharya D."/>
            <person name="Yoon H.S."/>
        </authorList>
    </citation>
    <scope>NUCLEOTIDE SEQUENCE [LARGE SCALE GENOMIC DNA]</scope>
    <source>
        <strain evidence="3">CCMP 1328</strain>
    </source>
</reference>
<evidence type="ECO:0000313" key="2">
    <source>
        <dbReference type="EMBL" id="KAA8490803.1"/>
    </source>
</evidence>
<evidence type="ECO:0000256" key="1">
    <source>
        <dbReference type="SAM" id="MobiDB-lite"/>
    </source>
</evidence>
<comment type="caution">
    <text evidence="2">The sequence shown here is derived from an EMBL/GenBank/DDBJ whole genome shotgun (WGS) entry which is preliminary data.</text>
</comment>
<feature type="compositionally biased region" description="Low complexity" evidence="1">
    <location>
        <begin position="12"/>
        <end position="28"/>
    </location>
</feature>
<evidence type="ECO:0000313" key="3">
    <source>
        <dbReference type="Proteomes" id="UP000324585"/>
    </source>
</evidence>
<feature type="compositionally biased region" description="Basic and acidic residues" evidence="1">
    <location>
        <begin position="151"/>
        <end position="163"/>
    </location>
</feature>
<name>A0A5J4YJF6_PORPP</name>
<feature type="compositionally biased region" description="Basic and acidic residues" evidence="1">
    <location>
        <begin position="88"/>
        <end position="107"/>
    </location>
</feature>
<keyword evidence="3" id="KW-1185">Reference proteome</keyword>
<dbReference type="Proteomes" id="UP000324585">
    <property type="component" value="Unassembled WGS sequence"/>
</dbReference>
<feature type="compositionally biased region" description="Basic and acidic residues" evidence="1">
    <location>
        <begin position="34"/>
        <end position="45"/>
    </location>
</feature>
<protein>
    <submittedName>
        <fullName evidence="2">Uncharacterized protein</fullName>
    </submittedName>
</protein>
<dbReference type="EMBL" id="VRMN01000018">
    <property type="protein sequence ID" value="KAA8490803.1"/>
    <property type="molecule type" value="Genomic_DNA"/>
</dbReference>
<feature type="region of interest" description="Disordered" evidence="1">
    <location>
        <begin position="12"/>
        <end position="196"/>
    </location>
</feature>
<accession>A0A5J4YJF6</accession>
<feature type="compositionally biased region" description="Basic residues" evidence="1">
    <location>
        <begin position="108"/>
        <end position="123"/>
    </location>
</feature>
<proteinExistence type="predicted"/>